<evidence type="ECO:0000313" key="4">
    <source>
        <dbReference type="EMBL" id="UUI77051.1"/>
    </source>
</evidence>
<dbReference type="Gene3D" id="1.20.910.10">
    <property type="entry name" value="Heme oxygenase-like"/>
    <property type="match status" value="1"/>
</dbReference>
<dbReference type="EMBL" id="CP101988">
    <property type="protein sequence ID" value="UUI77051.1"/>
    <property type="molecule type" value="Genomic_DNA"/>
</dbReference>
<evidence type="ECO:0000256" key="1">
    <source>
        <dbReference type="ARBA" id="ARBA00022617"/>
    </source>
</evidence>
<dbReference type="InterPro" id="IPR016053">
    <property type="entry name" value="Haem_Oase-like"/>
</dbReference>
<dbReference type="InterPro" id="IPR002051">
    <property type="entry name" value="Haem_Oase"/>
</dbReference>
<dbReference type="PANTHER" id="PTHR10720">
    <property type="entry name" value="HEME OXYGENASE"/>
    <property type="match status" value="1"/>
</dbReference>
<dbReference type="PRINTS" id="PR00088">
    <property type="entry name" value="HAEMOXYGNASE"/>
</dbReference>
<protein>
    <submittedName>
        <fullName evidence="4">Biliverdin-producing heme oxygenase</fullName>
    </submittedName>
</protein>
<gene>
    <name evidence="4" type="ORF">NP064_15645</name>
</gene>
<evidence type="ECO:0000256" key="2">
    <source>
        <dbReference type="ARBA" id="ARBA00022723"/>
    </source>
</evidence>
<reference evidence="4 5" key="1">
    <citation type="submission" date="2022-07" db="EMBL/GenBank/DDBJ databases">
        <title>Novel species in genus cellulomonas.</title>
        <authorList>
            <person name="Ye L."/>
        </authorList>
    </citation>
    <scope>NUCLEOTIDE SEQUENCE [LARGE SCALE GENOMIC DNA]</scope>
    <source>
        <strain evidence="5">zg-Y338</strain>
    </source>
</reference>
<dbReference type="InterPro" id="IPR016084">
    <property type="entry name" value="Haem_Oase-like_multi-hlx"/>
</dbReference>
<proteinExistence type="predicted"/>
<keyword evidence="2" id="KW-0479">Metal-binding</keyword>
<accession>A0ABY5L5U9</accession>
<keyword evidence="3" id="KW-0408">Iron</keyword>
<dbReference type="PANTHER" id="PTHR10720:SF0">
    <property type="entry name" value="HEME OXYGENASE"/>
    <property type="match status" value="1"/>
</dbReference>
<name>A0ABY5L5U9_9CELL</name>
<evidence type="ECO:0000313" key="5">
    <source>
        <dbReference type="Proteomes" id="UP001316189"/>
    </source>
</evidence>
<dbReference type="Proteomes" id="UP001316189">
    <property type="component" value="Chromosome"/>
</dbReference>
<dbReference type="CDD" id="cd19165">
    <property type="entry name" value="HemeO"/>
    <property type="match status" value="1"/>
</dbReference>
<keyword evidence="1" id="KW-0349">Heme</keyword>
<sequence>MTTPLSTLLREGTRPEHEAAEQMGFVEQLMAGHLDRAAYTDLAVQQHAIYTALEAASAEIRAQPGGETIVFDELTRVPSIEADLAFLLGPDWAQQMRVLPATERYAARLRETGSSIALYVAHAYTRYLGDLSGGQIIQRMLERHYGFGAEGVSFYHFAQIPKAKPFKDAYRERLDALDLDEDQRATAVAEAKRAFEHNRALFAELGALHLR</sequence>
<dbReference type="SUPFAM" id="SSF48613">
    <property type="entry name" value="Heme oxygenase-like"/>
    <property type="match status" value="1"/>
</dbReference>
<keyword evidence="5" id="KW-1185">Reference proteome</keyword>
<dbReference type="PIRSF" id="PIRSF000343">
    <property type="entry name" value="Haem_Oase"/>
    <property type="match status" value="1"/>
</dbReference>
<organism evidence="4 5">
    <name type="scientific">Cellulomonas chengniuliangii</name>
    <dbReference type="NCBI Taxonomy" id="2968084"/>
    <lineage>
        <taxon>Bacteria</taxon>
        <taxon>Bacillati</taxon>
        <taxon>Actinomycetota</taxon>
        <taxon>Actinomycetes</taxon>
        <taxon>Micrococcales</taxon>
        <taxon>Cellulomonadaceae</taxon>
        <taxon>Cellulomonas</taxon>
    </lineage>
</organism>
<dbReference type="Pfam" id="PF01126">
    <property type="entry name" value="Heme_oxygenase"/>
    <property type="match status" value="1"/>
</dbReference>
<evidence type="ECO:0000256" key="3">
    <source>
        <dbReference type="ARBA" id="ARBA00023004"/>
    </source>
</evidence>